<evidence type="ECO:0000256" key="6">
    <source>
        <dbReference type="ARBA" id="ARBA00022729"/>
    </source>
</evidence>
<keyword evidence="6 10" id="KW-0732">Signal</keyword>
<dbReference type="InterPro" id="IPR024370">
    <property type="entry name" value="PBP_domain"/>
</dbReference>
<gene>
    <name evidence="12" type="ORF">ABDJ34_08905</name>
</gene>
<comment type="function">
    <text evidence="1">Part of the ABC transporter complex PstSACB involved in phosphate import.</text>
</comment>
<evidence type="ECO:0000313" key="13">
    <source>
        <dbReference type="Proteomes" id="UP001634413"/>
    </source>
</evidence>
<keyword evidence="5" id="KW-0813">Transport</keyword>
<evidence type="ECO:0000256" key="3">
    <source>
        <dbReference type="ARBA" id="ARBA00008725"/>
    </source>
</evidence>
<feature type="domain" description="PBP" evidence="11">
    <location>
        <begin position="53"/>
        <end position="302"/>
    </location>
</feature>
<feature type="chain" id="PRO_5047504184" evidence="10">
    <location>
        <begin position="23"/>
        <end position="317"/>
    </location>
</feature>
<keyword evidence="7" id="KW-0564">Palmitate</keyword>
<keyword evidence="8" id="KW-0449">Lipoprotein</keyword>
<evidence type="ECO:0000256" key="7">
    <source>
        <dbReference type="ARBA" id="ARBA00023139"/>
    </source>
</evidence>
<evidence type="ECO:0000256" key="5">
    <source>
        <dbReference type="ARBA" id="ARBA00022592"/>
    </source>
</evidence>
<evidence type="ECO:0000256" key="2">
    <source>
        <dbReference type="ARBA" id="ARBA00004193"/>
    </source>
</evidence>
<evidence type="ECO:0000256" key="10">
    <source>
        <dbReference type="SAM" id="SignalP"/>
    </source>
</evidence>
<feature type="signal peptide" evidence="10">
    <location>
        <begin position="1"/>
        <end position="22"/>
    </location>
</feature>
<feature type="compositionally biased region" description="Basic and acidic residues" evidence="9">
    <location>
        <begin position="29"/>
        <end position="50"/>
    </location>
</feature>
<dbReference type="PANTHER" id="PTHR30570">
    <property type="entry name" value="PERIPLASMIC PHOSPHATE BINDING COMPONENT OF PHOSPHATE ABC TRANSPORTER"/>
    <property type="match status" value="1"/>
</dbReference>
<organism evidence="12 13">
    <name type="scientific">Finegoldia dalianensis</name>
    <dbReference type="NCBI Taxonomy" id="3145239"/>
    <lineage>
        <taxon>Bacteria</taxon>
        <taxon>Bacillati</taxon>
        <taxon>Bacillota</taxon>
        <taxon>Tissierellia</taxon>
        <taxon>Tissierellales</taxon>
        <taxon>Peptoniphilaceae</taxon>
        <taxon>Finegoldia</taxon>
    </lineage>
</organism>
<dbReference type="Gene3D" id="3.40.190.10">
    <property type="entry name" value="Periplasmic binding protein-like II"/>
    <property type="match status" value="2"/>
</dbReference>
<reference evidence="12 13" key="1">
    <citation type="journal article" date="2024" name="Anaerobe">
        <title>The identification of Finegoldia dalianensis sp. nov., isolated from the pus of a patient with skin abscess and genomic analysis of the strains belonging to Finegoldia genus.</title>
        <authorList>
            <person name="Li Y."/>
            <person name="Wang Y."/>
            <person name="Xiao D."/>
            <person name="Wang J."/>
            <person name="Jin D."/>
        </authorList>
    </citation>
    <scope>NUCLEOTIDE SEQUENCE [LARGE SCALE GENOMIC DNA]</scope>
    <source>
        <strain evidence="12 13">LY240594</strain>
    </source>
</reference>
<evidence type="ECO:0000256" key="4">
    <source>
        <dbReference type="ARBA" id="ARBA00011529"/>
    </source>
</evidence>
<protein>
    <submittedName>
        <fullName evidence="12">Substrate-binding domain-containing protein</fullName>
    </submittedName>
</protein>
<dbReference type="PANTHER" id="PTHR30570:SF1">
    <property type="entry name" value="PHOSPHATE-BINDING PROTEIN PSTS"/>
    <property type="match status" value="1"/>
</dbReference>
<dbReference type="RefSeq" id="WP_412702122.1">
    <property type="nucleotide sequence ID" value="NZ_JBDLBQ010000008.1"/>
</dbReference>
<feature type="region of interest" description="Disordered" evidence="9">
    <location>
        <begin position="24"/>
        <end position="50"/>
    </location>
</feature>
<dbReference type="Proteomes" id="UP001634413">
    <property type="component" value="Unassembled WGS sequence"/>
</dbReference>
<comment type="subcellular location">
    <subcellularLocation>
        <location evidence="2">Cell membrane</location>
        <topology evidence="2">Lipid-anchor</topology>
    </subcellularLocation>
</comment>
<keyword evidence="13" id="KW-1185">Reference proteome</keyword>
<evidence type="ECO:0000256" key="9">
    <source>
        <dbReference type="SAM" id="MobiDB-lite"/>
    </source>
</evidence>
<proteinExistence type="inferred from homology"/>
<comment type="similarity">
    <text evidence="3">Belongs to the PstS family.</text>
</comment>
<evidence type="ECO:0000313" key="12">
    <source>
        <dbReference type="EMBL" id="MFN2103021.1"/>
    </source>
</evidence>
<dbReference type="InterPro" id="IPR050811">
    <property type="entry name" value="Phosphate_ABC_transporter"/>
</dbReference>
<name>A0ABW9KH72_9FIRM</name>
<dbReference type="EMBL" id="JBDLBQ010000008">
    <property type="protein sequence ID" value="MFN2103021.1"/>
    <property type="molecule type" value="Genomic_DNA"/>
</dbReference>
<evidence type="ECO:0000256" key="8">
    <source>
        <dbReference type="ARBA" id="ARBA00023288"/>
    </source>
</evidence>
<dbReference type="CDD" id="cd13653">
    <property type="entry name" value="PBP2_phosphate_like_1"/>
    <property type="match status" value="1"/>
</dbReference>
<keyword evidence="5" id="KW-0592">Phosphate transport</keyword>
<accession>A0ABW9KH72</accession>
<dbReference type="SUPFAM" id="SSF53850">
    <property type="entry name" value="Periplasmic binding protein-like II"/>
    <property type="match status" value="1"/>
</dbReference>
<sequence>MKKLYKLLVLMMVMAIGFTGCANNSDKTNSNEKTEEKTESKESKEDSKAKENYEISFSGSSTLAPVISKISTTFIEKNVTWDKVDSSLPDKNITIYVSAGGSGAGVKAVLDNVANFGMLAREVKDKEKEKVKDYKEYNLGLDALTLSVNPKNNVIAAKQGNLTKEEIVKIFSGEYKKWSDVDPSLPQEDIVVVTRDLSGGAHEVFQKKVMKDVKVRQDAIQAPTMGALVSKIIENPNAIGYASYGIANQNKGKLIPLKVDGVEPTEENILNKKYYISRPLIIMKSGDLTKTEQLFIDYLNSKEGKQTIKDMGFIPNK</sequence>
<evidence type="ECO:0000259" key="11">
    <source>
        <dbReference type="Pfam" id="PF12849"/>
    </source>
</evidence>
<dbReference type="Pfam" id="PF12849">
    <property type="entry name" value="PBP_like_2"/>
    <property type="match status" value="1"/>
</dbReference>
<dbReference type="PROSITE" id="PS51257">
    <property type="entry name" value="PROKAR_LIPOPROTEIN"/>
    <property type="match status" value="1"/>
</dbReference>
<comment type="subunit">
    <text evidence="4">The complex is composed of two ATP-binding proteins (PstB), two transmembrane proteins (PstC and PstA) and a solute-binding protein (PstS).</text>
</comment>
<evidence type="ECO:0000256" key="1">
    <source>
        <dbReference type="ARBA" id="ARBA00002841"/>
    </source>
</evidence>
<comment type="caution">
    <text evidence="12">The sequence shown here is derived from an EMBL/GenBank/DDBJ whole genome shotgun (WGS) entry which is preliminary data.</text>
</comment>